<name>A0A375BTY0_9BURK</name>
<protein>
    <submittedName>
        <fullName evidence="2">Uncharacterized protein</fullName>
    </submittedName>
</protein>
<gene>
    <name evidence="2" type="ORF">CBM2589_B280088</name>
</gene>
<comment type="caution">
    <text evidence="2">The sequence shown here is derived from an EMBL/GenBank/DDBJ whole genome shotgun (WGS) entry which is preliminary data.</text>
</comment>
<organism evidence="2">
    <name type="scientific">Cupriavidus taiwanensis</name>
    <dbReference type="NCBI Taxonomy" id="164546"/>
    <lineage>
        <taxon>Bacteria</taxon>
        <taxon>Pseudomonadati</taxon>
        <taxon>Pseudomonadota</taxon>
        <taxon>Betaproteobacteria</taxon>
        <taxon>Burkholderiales</taxon>
        <taxon>Burkholderiaceae</taxon>
        <taxon>Cupriavidus</taxon>
    </lineage>
</organism>
<feature type="region of interest" description="Disordered" evidence="1">
    <location>
        <begin position="73"/>
        <end position="107"/>
    </location>
</feature>
<dbReference type="Proteomes" id="UP000256297">
    <property type="component" value="Chromosome CBM2589_b"/>
</dbReference>
<evidence type="ECO:0000256" key="1">
    <source>
        <dbReference type="SAM" id="MobiDB-lite"/>
    </source>
</evidence>
<evidence type="ECO:0000313" key="2">
    <source>
        <dbReference type="EMBL" id="SOY53227.1"/>
    </source>
</evidence>
<sequence length="117" mass="12608">MIASRTGDAFLAYFLSLGQEVGRRLRRRNRSARQGQRAMYALKAPKPFPLPRLAHNPALALFQSIGAVRVRAGSQLRPRHRASQPGALRRSAADCRPVVAGAPRSGGFRHAAGAAAL</sequence>
<proteinExistence type="predicted"/>
<accession>A0A375BTY0</accession>
<dbReference type="EMBL" id="OFSP01000021">
    <property type="protein sequence ID" value="SOY53227.1"/>
    <property type="molecule type" value="Genomic_DNA"/>
</dbReference>
<reference evidence="2" key="1">
    <citation type="submission" date="2018-01" db="EMBL/GenBank/DDBJ databases">
        <authorList>
            <person name="Clerissi C."/>
        </authorList>
    </citation>
    <scope>NUCLEOTIDE SEQUENCE</scope>
    <source>
        <strain evidence="2">Cupriavidus taiwanensis STM 3521</strain>
    </source>
</reference>
<dbReference type="AlphaFoldDB" id="A0A375BTY0"/>